<proteinExistence type="predicted"/>
<keyword evidence="1" id="KW-0732">Signal</keyword>
<protein>
    <submittedName>
        <fullName evidence="3">Beta-Ig-H3/fasciclin</fullName>
    </submittedName>
</protein>
<feature type="domain" description="FAS1" evidence="2">
    <location>
        <begin position="34"/>
        <end position="174"/>
    </location>
</feature>
<reference evidence="3 4" key="1">
    <citation type="submission" date="2014-11" db="EMBL/GenBank/DDBJ databases">
        <title>Tamlana sedimentorum sp. nov., isolated from shallow sand sediments of the Sea of Japan.</title>
        <authorList>
            <person name="Romanenko L.A."/>
        </authorList>
    </citation>
    <scope>NUCLEOTIDE SEQUENCE [LARGE SCALE GENOMIC DNA]</scope>
    <source>
        <strain evidence="3 4">JCM 19808</strain>
    </source>
</reference>
<comment type="caution">
    <text evidence="3">The sequence shown here is derived from an EMBL/GenBank/DDBJ whole genome shotgun (WGS) entry which is preliminary data.</text>
</comment>
<dbReference type="PANTHER" id="PTHR10900">
    <property type="entry name" value="PERIOSTIN-RELATED"/>
    <property type="match status" value="1"/>
</dbReference>
<gene>
    <name evidence="3" type="ORF">PW52_08135</name>
</gene>
<dbReference type="SUPFAM" id="SSF82153">
    <property type="entry name" value="FAS1 domain"/>
    <property type="match status" value="2"/>
</dbReference>
<dbReference type="PROSITE" id="PS50213">
    <property type="entry name" value="FAS1"/>
    <property type="match status" value="2"/>
</dbReference>
<evidence type="ECO:0000313" key="4">
    <source>
        <dbReference type="Proteomes" id="UP000032578"/>
    </source>
</evidence>
<dbReference type="SMART" id="SM00554">
    <property type="entry name" value="FAS1"/>
    <property type="match status" value="2"/>
</dbReference>
<dbReference type="OrthoDB" id="9800666at2"/>
<dbReference type="PANTHER" id="PTHR10900:SF77">
    <property type="entry name" value="FI19380P1"/>
    <property type="match status" value="1"/>
</dbReference>
<dbReference type="PROSITE" id="PS51257">
    <property type="entry name" value="PROKAR_LIPOPROTEIN"/>
    <property type="match status" value="1"/>
</dbReference>
<feature type="chain" id="PRO_5002325967" evidence="1">
    <location>
        <begin position="20"/>
        <end position="325"/>
    </location>
</feature>
<feature type="domain" description="FAS1" evidence="2">
    <location>
        <begin position="176"/>
        <end position="320"/>
    </location>
</feature>
<evidence type="ECO:0000259" key="2">
    <source>
        <dbReference type="PROSITE" id="PS50213"/>
    </source>
</evidence>
<dbReference type="InterPro" id="IPR036378">
    <property type="entry name" value="FAS1_dom_sf"/>
</dbReference>
<evidence type="ECO:0000256" key="1">
    <source>
        <dbReference type="SAM" id="SignalP"/>
    </source>
</evidence>
<organism evidence="3 4">
    <name type="scientific">Neotamlana sedimentorum</name>
    <dbReference type="NCBI Taxonomy" id="1435349"/>
    <lineage>
        <taxon>Bacteria</taxon>
        <taxon>Pseudomonadati</taxon>
        <taxon>Bacteroidota</taxon>
        <taxon>Flavobacteriia</taxon>
        <taxon>Flavobacteriales</taxon>
        <taxon>Flavobacteriaceae</taxon>
        <taxon>Neotamlana</taxon>
    </lineage>
</organism>
<feature type="signal peptide" evidence="1">
    <location>
        <begin position="1"/>
        <end position="19"/>
    </location>
</feature>
<dbReference type="Proteomes" id="UP000032578">
    <property type="component" value="Unassembled WGS sequence"/>
</dbReference>
<accession>A0A0D7WAK5</accession>
<dbReference type="Pfam" id="PF02469">
    <property type="entry name" value="Fasciclin"/>
    <property type="match status" value="2"/>
</dbReference>
<dbReference type="RefSeq" id="WP_044632437.1">
    <property type="nucleotide sequence ID" value="NZ_JTDW01000005.1"/>
</dbReference>
<dbReference type="EMBL" id="JTDW01000005">
    <property type="protein sequence ID" value="KJD35703.1"/>
    <property type="molecule type" value="Genomic_DNA"/>
</dbReference>
<keyword evidence="4" id="KW-1185">Reference proteome</keyword>
<dbReference type="AlphaFoldDB" id="A0A0D7WAK5"/>
<dbReference type="InterPro" id="IPR050904">
    <property type="entry name" value="Adhesion/Biosynth-related"/>
</dbReference>
<evidence type="ECO:0000313" key="3">
    <source>
        <dbReference type="EMBL" id="KJD35703.1"/>
    </source>
</evidence>
<dbReference type="STRING" id="1435349.PW52_08135"/>
<dbReference type="InterPro" id="IPR000782">
    <property type="entry name" value="FAS1_domain"/>
</dbReference>
<dbReference type="Gene3D" id="2.30.180.10">
    <property type="entry name" value="FAS1 domain"/>
    <property type="match status" value="2"/>
</dbReference>
<sequence>MKKSILLRAFFLIATVVFISCSEDDNETMTVDGPFNIVETAQSVPDLSILVEAVVQTNLVAALTADGNKTVLAPSNTAFNAFLNENGFSSLSEVPNDILTQILLNHVIPDTDIMSSDLLGTIGYTNTMADGPNDTKLSLYYNGNSGVMFNGYAKVTTPDVNTSNGVVHIIDKVIDLPTIATFATSNDALSILVDALVYADTGMPTVPYITTVSDAEAGPYTVFAPSNDAFANLLTELEVNALTDLSTATVDAVLLNHIVNANVQSNMLTSGTVSTLGGDITADTSTFTLTDANGRMSSIITTLVDIQGTNGVVHVIDKVILPASE</sequence>
<dbReference type="GO" id="GO:0005615">
    <property type="term" value="C:extracellular space"/>
    <property type="evidence" value="ECO:0007669"/>
    <property type="project" value="TreeGrafter"/>
</dbReference>
<name>A0A0D7WAK5_9FLAO</name>
<dbReference type="PATRIC" id="fig|1435349.4.peg.2613"/>